<name>A0A9P1BKV8_9DINO</name>
<accession>A0A9P1BKV8</accession>
<dbReference type="AlphaFoldDB" id="A0A9P1BKV8"/>
<keyword evidence="2" id="KW-1133">Transmembrane helix</keyword>
<keyword evidence="2" id="KW-0472">Membrane</keyword>
<dbReference type="OrthoDB" id="421908at2759"/>
<dbReference type="Gene3D" id="3.40.50.300">
    <property type="entry name" value="P-loop containing nucleotide triphosphate hydrolases"/>
    <property type="match status" value="1"/>
</dbReference>
<dbReference type="Proteomes" id="UP001152797">
    <property type="component" value="Unassembled WGS sequence"/>
</dbReference>
<dbReference type="EMBL" id="CAMXCT020000190">
    <property type="protein sequence ID" value="CAL1128601.1"/>
    <property type="molecule type" value="Genomic_DNA"/>
</dbReference>
<feature type="compositionally biased region" description="Basic residues" evidence="1">
    <location>
        <begin position="1"/>
        <end position="18"/>
    </location>
</feature>
<evidence type="ECO:0000313" key="5">
    <source>
        <dbReference type="Proteomes" id="UP001152797"/>
    </source>
</evidence>
<organism evidence="3">
    <name type="scientific">Cladocopium goreaui</name>
    <dbReference type="NCBI Taxonomy" id="2562237"/>
    <lineage>
        <taxon>Eukaryota</taxon>
        <taxon>Sar</taxon>
        <taxon>Alveolata</taxon>
        <taxon>Dinophyceae</taxon>
        <taxon>Suessiales</taxon>
        <taxon>Symbiodiniaceae</taxon>
        <taxon>Cladocopium</taxon>
    </lineage>
</organism>
<feature type="region of interest" description="Disordered" evidence="1">
    <location>
        <begin position="1"/>
        <end position="45"/>
    </location>
</feature>
<evidence type="ECO:0000256" key="1">
    <source>
        <dbReference type="SAM" id="MobiDB-lite"/>
    </source>
</evidence>
<keyword evidence="5" id="KW-1185">Reference proteome</keyword>
<proteinExistence type="predicted"/>
<comment type="caution">
    <text evidence="3">The sequence shown here is derived from an EMBL/GenBank/DDBJ whole genome shotgun (WGS) entry which is preliminary data.</text>
</comment>
<evidence type="ECO:0000313" key="3">
    <source>
        <dbReference type="EMBL" id="CAI3975226.1"/>
    </source>
</evidence>
<dbReference type="EMBL" id="CAMXCT030000190">
    <property type="protein sequence ID" value="CAL4762538.1"/>
    <property type="molecule type" value="Genomic_DNA"/>
</dbReference>
<sequence length="399" mass="44224">MRPKLGGKKRFHKKKKRSAQSDFAIDEETGETGETAEFADEDESSWRSAPVRGIGIIVLSIVAGFSLASLVLQPWRDLATEAGVRGDMGEFPVPDISTAAMEPPPLEAVAPPAPDPPEAPAPDPAPVAVQVVKLPATRQPGNFNDPKVLWVHLHSYGGTTICDLARAHGEKVSPPKDNCNIMPDGCSTPKAFRIPCRKRAVSTQYTFSAVERVLDEDDLKCSGGSQNMLFGIMLRDPVAGLKSTLIGNEFEKGIILQTLRSHVVMRNLAFHFCLPPFDTYQHFDNFAVRTLSGDYDVAPGEVTRQHLEKAKGVLSKLDVVLIMEDLTDHLAQLRAVFGWDVDVDRSVWHSHWHRIPKNVFSVQEAAFLKEVNHLDYELYEFAQTLARQLTAQAQQRLSR</sequence>
<dbReference type="EMBL" id="CAMXCT010000190">
    <property type="protein sequence ID" value="CAI3975226.1"/>
    <property type="molecule type" value="Genomic_DNA"/>
</dbReference>
<evidence type="ECO:0000313" key="4">
    <source>
        <dbReference type="EMBL" id="CAL1128601.1"/>
    </source>
</evidence>
<dbReference type="InterPro" id="IPR027417">
    <property type="entry name" value="P-loop_NTPase"/>
</dbReference>
<evidence type="ECO:0000256" key="2">
    <source>
        <dbReference type="SAM" id="Phobius"/>
    </source>
</evidence>
<gene>
    <name evidence="3" type="ORF">C1SCF055_LOCUS3572</name>
</gene>
<protein>
    <submittedName>
        <fullName evidence="3">Uncharacterized protein</fullName>
    </submittedName>
</protein>
<reference evidence="3" key="1">
    <citation type="submission" date="2022-10" db="EMBL/GenBank/DDBJ databases">
        <authorList>
            <person name="Chen Y."/>
            <person name="Dougan E. K."/>
            <person name="Chan C."/>
            <person name="Rhodes N."/>
            <person name="Thang M."/>
        </authorList>
    </citation>
    <scope>NUCLEOTIDE SEQUENCE</scope>
</reference>
<feature type="transmembrane region" description="Helical" evidence="2">
    <location>
        <begin position="54"/>
        <end position="75"/>
    </location>
</feature>
<reference evidence="4" key="2">
    <citation type="submission" date="2024-04" db="EMBL/GenBank/DDBJ databases">
        <authorList>
            <person name="Chen Y."/>
            <person name="Shah S."/>
            <person name="Dougan E. K."/>
            <person name="Thang M."/>
            <person name="Chan C."/>
        </authorList>
    </citation>
    <scope>NUCLEOTIDE SEQUENCE [LARGE SCALE GENOMIC DNA]</scope>
</reference>
<keyword evidence="2" id="KW-0812">Transmembrane</keyword>